<feature type="region of interest" description="Disordered" evidence="1">
    <location>
        <begin position="1"/>
        <end position="66"/>
    </location>
</feature>
<protein>
    <recommendedName>
        <fullName evidence="2">Ubiquitin-like domain-containing protein</fullName>
    </recommendedName>
</protein>
<dbReference type="SUPFAM" id="SSF54236">
    <property type="entry name" value="Ubiquitin-like"/>
    <property type="match status" value="1"/>
</dbReference>
<comment type="caution">
    <text evidence="3">The sequence shown here is derived from an EMBL/GenBank/DDBJ whole genome shotgun (WGS) entry which is preliminary data.</text>
</comment>
<name>A0A8J2SS00_9STRA</name>
<sequence>MMTRPAREPARAGGFGSRRTSQYEQRPGGDDATLDRLLRRAAASRRPDDPLRFDAPPPDGDDDAMDVEDARPTLFVWRDGADPRPVVGAPPAPVVEVSTNGRYTCRYEVSTIVLFADGSVRSLPGIPYFARERGPKELALKCEPKVESIRPNAVVVAMPIGKIVASAADGIYQGFLEHIRKGGFLGFDGGQQCCGCCALDADCGNVVLVDAAGRAHATERGKDVVEGATAFRACACGGGYAFFLAMGGSIFEYSFYDGGRTRRLPWPHPPPVEIACDHEDRRLGEPTVAVARCCDGSVVAWVAGGDAYEVMSGDLAAKGVCCRSARVFGGVVVATSEAGNVYRARAGAPLELLRVFADAGLCVEDAWPLAGGEILVAVASRPPAPVEAAPAATPPYAAPPPWAPRPRPAPAAPIDAPDASRCGVSGPLWDACSSTDEAPPAGSSRPGTPAEALPAGWHEAYVALRDARGRSVARGGWDVACASTAQTEVIDRGDGVYVVRARAAPPEVEVTVTVGGRPVGAARWRASVVADERPISIYVKSDLRSFPCVNFSVKRYGDTVRALKDRIAAKNGVAPARQRLWMWASTFVSWDNNPCGPRAGLLWDDAATLAACGVKAEQTLHLEVLEAPPPTPPPAPPRFAEAAPALRQAPAPAPVAPPVAAPAPAAAAPPPEAPAPAPELAAPEPPPFAFAAPAPAPPREAPAPAPRRVVVDLGAAGPLSAAERDALDALLARYDGA</sequence>
<evidence type="ECO:0000256" key="1">
    <source>
        <dbReference type="SAM" id="MobiDB-lite"/>
    </source>
</evidence>
<dbReference type="EMBL" id="CAKKNE010000004">
    <property type="protein sequence ID" value="CAH0373486.1"/>
    <property type="molecule type" value="Genomic_DNA"/>
</dbReference>
<dbReference type="InterPro" id="IPR000626">
    <property type="entry name" value="Ubiquitin-like_dom"/>
</dbReference>
<evidence type="ECO:0000259" key="2">
    <source>
        <dbReference type="PROSITE" id="PS50053"/>
    </source>
</evidence>
<feature type="region of interest" description="Disordered" evidence="1">
    <location>
        <begin position="431"/>
        <end position="451"/>
    </location>
</feature>
<accession>A0A8J2SS00</accession>
<keyword evidence="4" id="KW-1185">Reference proteome</keyword>
<dbReference type="AlphaFoldDB" id="A0A8J2SS00"/>
<evidence type="ECO:0000313" key="4">
    <source>
        <dbReference type="Proteomes" id="UP000789595"/>
    </source>
</evidence>
<gene>
    <name evidence="3" type="ORF">PECAL_4P06900</name>
</gene>
<feature type="compositionally biased region" description="Basic and acidic residues" evidence="1">
    <location>
        <begin position="27"/>
        <end position="38"/>
    </location>
</feature>
<dbReference type="Proteomes" id="UP000789595">
    <property type="component" value="Unassembled WGS sequence"/>
</dbReference>
<dbReference type="Gene3D" id="3.10.20.90">
    <property type="entry name" value="Phosphatidylinositol 3-kinase Catalytic Subunit, Chain A, domain 1"/>
    <property type="match status" value="1"/>
</dbReference>
<dbReference type="PROSITE" id="PS50053">
    <property type="entry name" value="UBIQUITIN_2"/>
    <property type="match status" value="1"/>
</dbReference>
<proteinExistence type="predicted"/>
<feature type="compositionally biased region" description="Pro residues" evidence="1">
    <location>
        <begin position="651"/>
        <end position="704"/>
    </location>
</feature>
<feature type="region of interest" description="Disordered" evidence="1">
    <location>
        <begin position="646"/>
        <end position="704"/>
    </location>
</feature>
<feature type="domain" description="Ubiquitin-like" evidence="2">
    <location>
        <begin position="558"/>
        <end position="622"/>
    </location>
</feature>
<organism evidence="3 4">
    <name type="scientific">Pelagomonas calceolata</name>
    <dbReference type="NCBI Taxonomy" id="35677"/>
    <lineage>
        <taxon>Eukaryota</taxon>
        <taxon>Sar</taxon>
        <taxon>Stramenopiles</taxon>
        <taxon>Ochrophyta</taxon>
        <taxon>Pelagophyceae</taxon>
        <taxon>Pelagomonadales</taxon>
        <taxon>Pelagomonadaceae</taxon>
        <taxon>Pelagomonas</taxon>
    </lineage>
</organism>
<feature type="compositionally biased region" description="Basic and acidic residues" evidence="1">
    <location>
        <begin position="1"/>
        <end position="10"/>
    </location>
</feature>
<reference evidence="3" key="1">
    <citation type="submission" date="2021-11" db="EMBL/GenBank/DDBJ databases">
        <authorList>
            <consortium name="Genoscope - CEA"/>
            <person name="William W."/>
        </authorList>
    </citation>
    <scope>NUCLEOTIDE SEQUENCE</scope>
</reference>
<dbReference type="InterPro" id="IPR029071">
    <property type="entry name" value="Ubiquitin-like_domsf"/>
</dbReference>
<evidence type="ECO:0000313" key="3">
    <source>
        <dbReference type="EMBL" id="CAH0373486.1"/>
    </source>
</evidence>